<dbReference type="AlphaFoldDB" id="A0A7Y8Y4N1"/>
<sequence>MKKLSLSLLFVCVACAQNPKIEVLGKLPANLAENSACEVLNGSIWTTEDHGNKPILYRLDKSGNLIHQTKIAGVENNDWEELASDAKGNLYIGDFGNNDNTRRDLSIYKIDAKNLSKDETAIASKTTFHYPEQKEFPPKKSERFFDCEAFFVSGDYFYLFTKNRSANFDGTTLLYRVPNKPGNFAAQKISEFKTCGKFNRCAITSADISPDGKKVALLTGDKIFLFTNFKADNFVGGKSKTIELEHFSQKEGLGFSSNDEILITDEKTKKIGGNLYRYKLSEAKP</sequence>
<name>A0A7Y8Y4N1_9FLAO</name>
<dbReference type="RefSeq" id="WP_176006627.1">
    <property type="nucleotide sequence ID" value="NZ_JABWMI010000014.1"/>
</dbReference>
<gene>
    <name evidence="1" type="ORF">HZF10_12870</name>
</gene>
<comment type="caution">
    <text evidence="1">The sequence shown here is derived from an EMBL/GenBank/DDBJ whole genome shotgun (WGS) entry which is preliminary data.</text>
</comment>
<proteinExistence type="predicted"/>
<dbReference type="SUPFAM" id="SSF101898">
    <property type="entry name" value="NHL repeat"/>
    <property type="match status" value="1"/>
</dbReference>
<organism evidence="1 2">
    <name type="scientific">Flavobacterium agri</name>
    <dbReference type="NCBI Taxonomy" id="2743471"/>
    <lineage>
        <taxon>Bacteria</taxon>
        <taxon>Pseudomonadati</taxon>
        <taxon>Bacteroidota</taxon>
        <taxon>Flavobacteriia</taxon>
        <taxon>Flavobacteriales</taxon>
        <taxon>Flavobacteriaceae</taxon>
        <taxon>Flavobacterium</taxon>
    </lineage>
</organism>
<evidence type="ECO:0008006" key="3">
    <source>
        <dbReference type="Google" id="ProtNLM"/>
    </source>
</evidence>
<evidence type="ECO:0000313" key="1">
    <source>
        <dbReference type="EMBL" id="NYA71818.1"/>
    </source>
</evidence>
<evidence type="ECO:0000313" key="2">
    <source>
        <dbReference type="Proteomes" id="UP000535020"/>
    </source>
</evidence>
<protein>
    <recommendedName>
        <fullName evidence="3">SdiA-regulated</fullName>
    </recommendedName>
</protein>
<accession>A0A7Y8Y4N1</accession>
<reference evidence="1 2" key="1">
    <citation type="submission" date="2020-07" db="EMBL/GenBank/DDBJ databases">
        <authorList>
            <person name="Sun Q."/>
        </authorList>
    </citation>
    <scope>NUCLEOTIDE SEQUENCE [LARGE SCALE GENOMIC DNA]</scope>
    <source>
        <strain evidence="1 2">MAH-1</strain>
    </source>
</reference>
<keyword evidence="2" id="KW-1185">Reference proteome</keyword>
<dbReference type="EMBL" id="JACBJI010000005">
    <property type="protein sequence ID" value="NYA71818.1"/>
    <property type="molecule type" value="Genomic_DNA"/>
</dbReference>
<dbReference type="Proteomes" id="UP000535020">
    <property type="component" value="Unassembled WGS sequence"/>
</dbReference>